<accession>A0A1I3LHH8</accession>
<feature type="transmembrane region" description="Helical" evidence="2">
    <location>
        <begin position="216"/>
        <end position="233"/>
    </location>
</feature>
<organism evidence="3 4">
    <name type="scientific">Natronobacterium gregoryi</name>
    <dbReference type="NCBI Taxonomy" id="44930"/>
    <lineage>
        <taxon>Archaea</taxon>
        <taxon>Methanobacteriati</taxon>
        <taxon>Methanobacteriota</taxon>
        <taxon>Stenosarchaea group</taxon>
        <taxon>Halobacteria</taxon>
        <taxon>Halobacteriales</taxon>
        <taxon>Natrialbaceae</taxon>
        <taxon>Natronobacterium</taxon>
    </lineage>
</organism>
<evidence type="ECO:0000256" key="1">
    <source>
        <dbReference type="SAM" id="MobiDB-lite"/>
    </source>
</evidence>
<dbReference type="InterPro" id="IPR058376">
    <property type="entry name" value="DUF8063"/>
</dbReference>
<dbReference type="OMA" id="DRIADMT"/>
<reference evidence="3 4" key="1">
    <citation type="submission" date="2016-10" db="EMBL/GenBank/DDBJ databases">
        <authorList>
            <person name="de Groot N.N."/>
        </authorList>
    </citation>
    <scope>NUCLEOTIDE SEQUENCE [LARGE SCALE GENOMIC DNA]</scope>
    <source>
        <strain evidence="3 4">SP2</strain>
    </source>
</reference>
<dbReference type="Proteomes" id="UP000182829">
    <property type="component" value="Unassembled WGS sequence"/>
</dbReference>
<name>A0A1I3LHH8_9EURY</name>
<evidence type="ECO:0000313" key="3">
    <source>
        <dbReference type="EMBL" id="SFI84167.1"/>
    </source>
</evidence>
<feature type="region of interest" description="Disordered" evidence="1">
    <location>
        <begin position="452"/>
        <end position="483"/>
    </location>
</feature>
<feature type="transmembrane region" description="Helical" evidence="2">
    <location>
        <begin position="153"/>
        <end position="176"/>
    </location>
</feature>
<protein>
    <submittedName>
        <fullName evidence="3">Uncharacterized protein</fullName>
    </submittedName>
</protein>
<dbReference type="EMBL" id="FORO01000007">
    <property type="protein sequence ID" value="SFI84167.1"/>
    <property type="molecule type" value="Genomic_DNA"/>
</dbReference>
<keyword evidence="2" id="KW-0472">Membrane</keyword>
<sequence>MFSRSRSTTTNGDLPTKRLVLFLVVLAVAAVAIVAASSGAVVADDGNETAAENAIIHDFAGSDVVLRDVTFDGDRAYVTVDADSSETVTVSDAGKAGQGQFDVATTTVSDEETIEIRIQDDEIVTIGTPQDGYQYTGDVGLLTIIQHEPTTVLLQWAAVSGMIGPVIALSMIVTNLRRKHSNTYKELTSEERIKVEKDPVDGFVDKIKRTIAENRTLFVFLGILTMYFSFWFVGRVPGPVGIWNGMSDAMRVITVGALLTCLLSIVPVYMLARRLWNPEREFVVSCDARDVIEEALGADGGLAEMVEAVEDMKEGDDQDGESYGIAIYSGAPDRIADMTVDGGMTDSKAPGGPCHFVQDFNPAKNEATGTWPGVADDIELISERSKIDGNREILRDESKMLRSLLSAMPAISIASDTGAARSVDRELRQALTVDESPTDNILERAASGTRFEGYWSDSDEETVEYEEFDESDDEATEKESPDQ</sequence>
<evidence type="ECO:0000313" key="4">
    <source>
        <dbReference type="Proteomes" id="UP000182829"/>
    </source>
</evidence>
<proteinExistence type="predicted"/>
<keyword evidence="2" id="KW-0812">Transmembrane</keyword>
<feature type="transmembrane region" description="Helical" evidence="2">
    <location>
        <begin position="253"/>
        <end position="272"/>
    </location>
</feature>
<gene>
    <name evidence="3" type="ORF">SAMN05443661_1079</name>
</gene>
<feature type="compositionally biased region" description="Acidic residues" evidence="1">
    <location>
        <begin position="457"/>
        <end position="476"/>
    </location>
</feature>
<keyword evidence="2" id="KW-1133">Transmembrane helix</keyword>
<dbReference type="Pfam" id="PF26259">
    <property type="entry name" value="DUF8063"/>
    <property type="match status" value="1"/>
</dbReference>
<dbReference type="AlphaFoldDB" id="A0A1I3LHH8"/>
<evidence type="ECO:0000256" key="2">
    <source>
        <dbReference type="SAM" id="Phobius"/>
    </source>
</evidence>